<evidence type="ECO:0000256" key="8">
    <source>
        <dbReference type="SAM" id="MobiDB-lite"/>
    </source>
</evidence>
<keyword evidence="6 7" id="KW-0539">Nucleus</keyword>
<evidence type="ECO:0000256" key="1">
    <source>
        <dbReference type="ARBA" id="ARBA00009794"/>
    </source>
</evidence>
<feature type="domain" description="60S ribosomal export protein NMD3 OB-fold" evidence="10">
    <location>
        <begin position="369"/>
        <end position="437"/>
    </location>
</feature>
<dbReference type="Pfam" id="PF21193">
    <property type="entry name" value="NMD_SH3"/>
    <property type="match status" value="1"/>
</dbReference>
<evidence type="ECO:0000256" key="2">
    <source>
        <dbReference type="ARBA" id="ARBA00017035"/>
    </source>
</evidence>
<dbReference type="PANTHER" id="PTHR12746:SF2">
    <property type="entry name" value="60S RIBOSOMAL EXPORT PROTEIN NMD3"/>
    <property type="match status" value="1"/>
</dbReference>
<name>A0ABR1FVU7_AURAN</name>
<evidence type="ECO:0000313" key="13">
    <source>
        <dbReference type="Proteomes" id="UP001363151"/>
    </source>
</evidence>
<gene>
    <name evidence="12" type="ORF">SO694_00029227</name>
</gene>
<feature type="domain" description="Nmd3 N-terminal" evidence="9">
    <location>
        <begin position="28"/>
        <end position="258"/>
    </location>
</feature>
<evidence type="ECO:0000256" key="3">
    <source>
        <dbReference type="ARBA" id="ARBA00022448"/>
    </source>
</evidence>
<keyword evidence="3 7" id="KW-0813">Transport</keyword>
<dbReference type="InterPro" id="IPR048898">
    <property type="entry name" value="OB_NMD3"/>
</dbReference>
<evidence type="ECO:0000256" key="5">
    <source>
        <dbReference type="ARBA" id="ARBA00022927"/>
    </source>
</evidence>
<dbReference type="Pfam" id="PF21192">
    <property type="entry name" value="OB_NMD3"/>
    <property type="match status" value="1"/>
</dbReference>
<comment type="caution">
    <text evidence="12">The sequence shown here is derived from an EMBL/GenBank/DDBJ whole genome shotgun (WGS) entry which is preliminary data.</text>
</comment>
<sequence>MQRVEVPPRHDDAMATDAPRPDVLLGRCCECGVGLDVSVNPTSTCVNCLRARIDITEGICTSTNLFKCRRCLRYCAGPTTYVEAELESRELMALCLKRVKGLKRVKVADAAWIWTEPHSMRLKVELTVQKEVDNGAIMQQPLLCEFVVRNQQCGDCQAAFASMAWTASVQVRQRVDHKRTFFYLEQVILKKHAQAAAVKIEQFRDGLDFFFKAKNDAVRFVNFLNDCVPTKVKDTKKLVSADTHSNLFNHQYTSLVELAPACKDDLVLLDARTAARLGSLPRVVLVRSVNAVVRLVDPRTAQLAELGADAYWRSPPRVLVSAGQLEAFVVLDSDRVAPVTLKKAPADEEKSKKRRRSAHATQGGVRLTRGYVADVTLAREADLGRNDATLLVRTHLGALLRAGDKVMGYDLRATNLPGECDADLESLGAPDVVLVRKAPQSMQDDEDGEAAGAKKRAWRLDNLDVDETHDDDAGKFAAEMRERDLEIFRQQLETDRDMRGRVNLYKDPSGVLDDAPAEDPDAIKLDELLDAVHLDATPADAVEDAVDDADLAAL</sequence>
<keyword evidence="5 7" id="KW-0653">Protein transport</keyword>
<evidence type="ECO:0000259" key="10">
    <source>
        <dbReference type="Pfam" id="PF21192"/>
    </source>
</evidence>
<reference evidence="12 13" key="1">
    <citation type="submission" date="2024-03" db="EMBL/GenBank/DDBJ databases">
        <title>Aureococcus anophagefferens CCMP1851 and Kratosvirus quantuckense: Draft genome of a second virus-susceptible host strain in the model system.</title>
        <authorList>
            <person name="Chase E."/>
            <person name="Truchon A.R."/>
            <person name="Schepens W."/>
            <person name="Wilhelm S.W."/>
        </authorList>
    </citation>
    <scope>NUCLEOTIDE SEQUENCE [LARGE SCALE GENOMIC DNA]</scope>
    <source>
        <strain evidence="12 13">CCMP1851</strain>
    </source>
</reference>
<dbReference type="EMBL" id="JBBJCI010000222">
    <property type="protein sequence ID" value="KAK7239801.1"/>
    <property type="molecule type" value="Genomic_DNA"/>
</dbReference>
<dbReference type="InterPro" id="IPR039768">
    <property type="entry name" value="Nmd3"/>
</dbReference>
<dbReference type="Proteomes" id="UP001363151">
    <property type="component" value="Unassembled WGS sequence"/>
</dbReference>
<dbReference type="PANTHER" id="PTHR12746">
    <property type="entry name" value="NONSENSE-MEDIATED MRNA DECAY PROTEIN 3"/>
    <property type="match status" value="1"/>
</dbReference>
<keyword evidence="4 7" id="KW-0963">Cytoplasm</keyword>
<comment type="subcellular location">
    <subcellularLocation>
        <location evidence="7">Cytoplasm</location>
    </subcellularLocation>
    <subcellularLocation>
        <location evidence="7">Nucleus</location>
    </subcellularLocation>
</comment>
<evidence type="ECO:0000256" key="7">
    <source>
        <dbReference type="RuleBase" id="RU364108"/>
    </source>
</evidence>
<organism evidence="12 13">
    <name type="scientific">Aureococcus anophagefferens</name>
    <name type="common">Harmful bloom alga</name>
    <dbReference type="NCBI Taxonomy" id="44056"/>
    <lineage>
        <taxon>Eukaryota</taxon>
        <taxon>Sar</taxon>
        <taxon>Stramenopiles</taxon>
        <taxon>Ochrophyta</taxon>
        <taxon>Pelagophyceae</taxon>
        <taxon>Pelagomonadales</taxon>
        <taxon>Pelagomonadaceae</taxon>
        <taxon>Aureococcus</taxon>
    </lineage>
</organism>
<protein>
    <recommendedName>
        <fullName evidence="2 7">60S ribosomal export protein NMD3</fullName>
    </recommendedName>
</protein>
<comment type="function">
    <text evidence="7">Acts as an adapter for the XPO1/CRM1-mediated export of the 60S ribosomal subunit.</text>
</comment>
<evidence type="ECO:0000259" key="9">
    <source>
        <dbReference type="Pfam" id="PF04981"/>
    </source>
</evidence>
<keyword evidence="13" id="KW-1185">Reference proteome</keyword>
<evidence type="ECO:0000313" key="12">
    <source>
        <dbReference type="EMBL" id="KAK7239801.1"/>
    </source>
</evidence>
<accession>A0ABR1FVU7</accession>
<evidence type="ECO:0000259" key="11">
    <source>
        <dbReference type="Pfam" id="PF21193"/>
    </source>
</evidence>
<comment type="similarity">
    <text evidence="1 7">Belongs to the NMD3 family.</text>
</comment>
<dbReference type="InterPro" id="IPR007064">
    <property type="entry name" value="Nmd3_N"/>
</dbReference>
<dbReference type="Pfam" id="PF04981">
    <property type="entry name" value="NMD3"/>
    <property type="match status" value="1"/>
</dbReference>
<dbReference type="InterPro" id="IPR048899">
    <property type="entry name" value="NMD_SH3"/>
</dbReference>
<evidence type="ECO:0000256" key="6">
    <source>
        <dbReference type="ARBA" id="ARBA00023242"/>
    </source>
</evidence>
<feature type="region of interest" description="Disordered" evidence="8">
    <location>
        <begin position="342"/>
        <end position="362"/>
    </location>
</feature>
<proteinExistence type="inferred from homology"/>
<feature type="domain" description="60S ribosomal export protein NMD3 SH3" evidence="11">
    <location>
        <begin position="262"/>
        <end position="307"/>
    </location>
</feature>
<evidence type="ECO:0000256" key="4">
    <source>
        <dbReference type="ARBA" id="ARBA00022490"/>
    </source>
</evidence>